<dbReference type="InterPro" id="IPR002397">
    <property type="entry name" value="Cyt_P450_B"/>
</dbReference>
<gene>
    <name evidence="2" type="ORF">AN215_18985</name>
</gene>
<accession>A0A1E7JKR4</accession>
<dbReference type="PRINTS" id="PR00359">
    <property type="entry name" value="BP450"/>
</dbReference>
<dbReference type="GO" id="GO:0005506">
    <property type="term" value="F:iron ion binding"/>
    <property type="evidence" value="ECO:0007669"/>
    <property type="project" value="InterPro"/>
</dbReference>
<dbReference type="SUPFAM" id="SSF48264">
    <property type="entry name" value="Cytochrome P450"/>
    <property type="match status" value="1"/>
</dbReference>
<dbReference type="Proteomes" id="UP000176087">
    <property type="component" value="Unassembled WGS sequence"/>
</dbReference>
<dbReference type="PATRIC" id="fig|933944.5.peg.3137"/>
<keyword evidence="3" id="KW-1185">Reference proteome</keyword>
<dbReference type="Gene3D" id="1.10.630.10">
    <property type="entry name" value="Cytochrome P450"/>
    <property type="match status" value="1"/>
</dbReference>
<proteinExistence type="inferred from homology"/>
<sequence length="436" mass="48174">MPAAEDADLSPETNPADPRFWQLPHEQRHQVFATLREREAPTYFAHPQHTLRKRQQPGFYALVRHEHVQEASRNAAVFGSAPGVTTPHPAGWVKALFGESMVNLDGRDHAQLRKIISRAFSPRLLAGTEKDIEDVVAAVVRDAVRQPSREFVTAVASLVPFEVVCNMMGIPRRHRPRILAQLNDASENIGVRRGAGAKFRVPGKGLRALARMHVMIAMLARERRRRPTDDLISALVTADVDGQCLGNRQLGAFFTLLMVAGVETTRNAISHGLALLSAHPEQRELWESDFEKYADTAVDEIVRCSTPIIQFRRTLRTDHVMGGRTLRKGDTVALYYASANRDEAVFPDADAFDITRDPNPHLGYGGGGPHYCLGAHLARQELKALFRLLLTDSVGMRADGPPDLVPSSFDNRIRSLRFGIARQDGGDAAKCPVTGA</sequence>
<organism evidence="2 3">
    <name type="scientific">Streptomyces abyssalis</name>
    <dbReference type="NCBI Taxonomy" id="933944"/>
    <lineage>
        <taxon>Bacteria</taxon>
        <taxon>Bacillati</taxon>
        <taxon>Actinomycetota</taxon>
        <taxon>Actinomycetes</taxon>
        <taxon>Kitasatosporales</taxon>
        <taxon>Streptomycetaceae</taxon>
        <taxon>Streptomyces</taxon>
    </lineage>
</organism>
<evidence type="ECO:0000313" key="2">
    <source>
        <dbReference type="EMBL" id="OEU88233.1"/>
    </source>
</evidence>
<dbReference type="PANTHER" id="PTHR46696">
    <property type="entry name" value="P450, PUTATIVE (EUROFUNG)-RELATED"/>
    <property type="match status" value="1"/>
</dbReference>
<reference evidence="2 3" key="1">
    <citation type="journal article" date="2016" name="Front. Microbiol.">
        <title>Comparative Genomics Analysis of Streptomyces Species Reveals Their Adaptation to the Marine Environment and Their Diversity at the Genomic Level.</title>
        <authorList>
            <person name="Tian X."/>
            <person name="Zhang Z."/>
            <person name="Yang T."/>
            <person name="Chen M."/>
            <person name="Li J."/>
            <person name="Chen F."/>
            <person name="Yang J."/>
            <person name="Li W."/>
            <person name="Zhang B."/>
            <person name="Zhang Z."/>
            <person name="Wu J."/>
            <person name="Zhang C."/>
            <person name="Long L."/>
            <person name="Xiao J."/>
        </authorList>
    </citation>
    <scope>NUCLEOTIDE SEQUENCE [LARGE SCALE GENOMIC DNA]</scope>
    <source>
        <strain evidence="2 3">SCSIO 10390</strain>
    </source>
</reference>
<evidence type="ECO:0000256" key="1">
    <source>
        <dbReference type="ARBA" id="ARBA00010617"/>
    </source>
</evidence>
<dbReference type="STRING" id="933944.AN215_18985"/>
<comment type="caution">
    <text evidence="2">The sequence shown here is derived from an EMBL/GenBank/DDBJ whole genome shotgun (WGS) entry which is preliminary data.</text>
</comment>
<dbReference type="InterPro" id="IPR036396">
    <property type="entry name" value="Cyt_P450_sf"/>
</dbReference>
<name>A0A1E7JKR4_9ACTN</name>
<protein>
    <submittedName>
        <fullName evidence="2">Cytochrome</fullName>
    </submittedName>
</protein>
<dbReference type="AlphaFoldDB" id="A0A1E7JKR4"/>
<comment type="similarity">
    <text evidence="1">Belongs to the cytochrome P450 family.</text>
</comment>
<dbReference type="Pfam" id="PF00067">
    <property type="entry name" value="p450"/>
    <property type="match status" value="1"/>
</dbReference>
<dbReference type="GO" id="GO:0006707">
    <property type="term" value="P:cholesterol catabolic process"/>
    <property type="evidence" value="ECO:0007669"/>
    <property type="project" value="TreeGrafter"/>
</dbReference>
<dbReference type="InterPro" id="IPR001128">
    <property type="entry name" value="Cyt_P450"/>
</dbReference>
<dbReference type="EMBL" id="LJGT01000040">
    <property type="protein sequence ID" value="OEU88233.1"/>
    <property type="molecule type" value="Genomic_DNA"/>
</dbReference>
<dbReference type="GO" id="GO:0020037">
    <property type="term" value="F:heme binding"/>
    <property type="evidence" value="ECO:0007669"/>
    <property type="project" value="InterPro"/>
</dbReference>
<dbReference type="GO" id="GO:0036199">
    <property type="term" value="F:cholest-4-en-3-one 26-monooxygenase activity"/>
    <property type="evidence" value="ECO:0007669"/>
    <property type="project" value="TreeGrafter"/>
</dbReference>
<evidence type="ECO:0000313" key="3">
    <source>
        <dbReference type="Proteomes" id="UP000176087"/>
    </source>
</evidence>
<dbReference type="GO" id="GO:0008395">
    <property type="term" value="F:steroid hydroxylase activity"/>
    <property type="evidence" value="ECO:0007669"/>
    <property type="project" value="TreeGrafter"/>
</dbReference>
<dbReference type="PANTHER" id="PTHR46696:SF4">
    <property type="entry name" value="BIOTIN BIOSYNTHESIS CYTOCHROME P450"/>
    <property type="match status" value="1"/>
</dbReference>